<dbReference type="InterPro" id="IPR002156">
    <property type="entry name" value="RNaseH_domain"/>
</dbReference>
<dbReference type="InterPro" id="IPR012337">
    <property type="entry name" value="RNaseH-like_sf"/>
</dbReference>
<dbReference type="NCBIfam" id="NF005822">
    <property type="entry name" value="PRK07708.1"/>
    <property type="match status" value="1"/>
</dbReference>
<dbReference type="Gene3D" id="3.30.420.10">
    <property type="entry name" value="Ribonuclease H-like superfamily/Ribonuclease H"/>
    <property type="match status" value="1"/>
</dbReference>
<dbReference type="OrthoDB" id="2680098at2"/>
<dbReference type="STRING" id="1033734.GCA_000285535_04027"/>
<keyword evidence="2" id="KW-0548">Nucleotidyltransferase</keyword>
<sequence length="219" mass="25490">MKLKLEWTYKTPKNQVITLMSDEVTAEDALRIAEDFERTGRTKDLVFYDERQTKWTKKELIKLIKEIETEPQDIVAYFDGGYDIQSGKAGLGVAIYYTQNKKTYRVRVNEMFEEMESNNEAEYAAFWLMLNTLEELGVHHTTVTFKGDSQVVLNQLSGDWPCFEENLNRWLDRIEEKIRKMGIQAKYHPIGRKQNTEADRLATQALEGTVVSSKFEIKG</sequence>
<dbReference type="Pfam" id="PF13456">
    <property type="entry name" value="RVT_3"/>
    <property type="match status" value="1"/>
</dbReference>
<dbReference type="RefSeq" id="WP_136378015.1">
    <property type="nucleotide sequence ID" value="NZ_SLUB01000002.1"/>
</dbReference>
<evidence type="ECO:0000313" key="3">
    <source>
        <dbReference type="Proteomes" id="UP000306477"/>
    </source>
</evidence>
<organism evidence="2 3">
    <name type="scientific">Bacillus timonensis</name>
    <dbReference type="NCBI Taxonomy" id="1033734"/>
    <lineage>
        <taxon>Bacteria</taxon>
        <taxon>Bacillati</taxon>
        <taxon>Bacillota</taxon>
        <taxon>Bacilli</taxon>
        <taxon>Bacillales</taxon>
        <taxon>Bacillaceae</taxon>
        <taxon>Bacillus</taxon>
    </lineage>
</organism>
<reference evidence="2 3" key="1">
    <citation type="journal article" date="2019" name="Indoor Air">
        <title>Impacts of indoor surface finishes on bacterial viability.</title>
        <authorList>
            <person name="Hu J."/>
            <person name="Maamar S.B."/>
            <person name="Glawe A.J."/>
            <person name="Gottel N."/>
            <person name="Gilbert J.A."/>
            <person name="Hartmann E.M."/>
        </authorList>
    </citation>
    <scope>NUCLEOTIDE SEQUENCE [LARGE SCALE GENOMIC DNA]</scope>
    <source>
        <strain evidence="2 3">AF060A6</strain>
    </source>
</reference>
<dbReference type="InterPro" id="IPR036397">
    <property type="entry name" value="RNaseH_sf"/>
</dbReference>
<keyword evidence="3" id="KW-1185">Reference proteome</keyword>
<dbReference type="GO" id="GO:0003964">
    <property type="term" value="F:RNA-directed DNA polymerase activity"/>
    <property type="evidence" value="ECO:0007669"/>
    <property type="project" value="UniProtKB-KW"/>
</dbReference>
<dbReference type="Proteomes" id="UP000306477">
    <property type="component" value="Unassembled WGS sequence"/>
</dbReference>
<feature type="domain" description="RNase H type-1" evidence="1">
    <location>
        <begin position="70"/>
        <end position="207"/>
    </location>
</feature>
<dbReference type="AlphaFoldDB" id="A0A4S3PZS4"/>
<protein>
    <submittedName>
        <fullName evidence="2">Reverse transcriptase-like protein</fullName>
    </submittedName>
</protein>
<gene>
    <name evidence="2" type="ORF">E1I69_02295</name>
</gene>
<evidence type="ECO:0000313" key="2">
    <source>
        <dbReference type="EMBL" id="THE15165.1"/>
    </source>
</evidence>
<comment type="caution">
    <text evidence="2">The sequence shown here is derived from an EMBL/GenBank/DDBJ whole genome shotgun (WGS) entry which is preliminary data.</text>
</comment>
<evidence type="ECO:0000259" key="1">
    <source>
        <dbReference type="PROSITE" id="PS50879"/>
    </source>
</evidence>
<proteinExistence type="predicted"/>
<dbReference type="SUPFAM" id="SSF53098">
    <property type="entry name" value="Ribonuclease H-like"/>
    <property type="match status" value="1"/>
</dbReference>
<name>A0A4S3PZS4_9BACI</name>
<dbReference type="PROSITE" id="PS50879">
    <property type="entry name" value="RNASE_H_1"/>
    <property type="match status" value="1"/>
</dbReference>
<dbReference type="PANTHER" id="PTHR46387:SF2">
    <property type="entry name" value="RIBONUCLEASE HI"/>
    <property type="match status" value="1"/>
</dbReference>
<dbReference type="CDD" id="cd09279">
    <property type="entry name" value="RNase_HI_like"/>
    <property type="match status" value="1"/>
</dbReference>
<dbReference type="EMBL" id="SLUB01000002">
    <property type="protein sequence ID" value="THE15165.1"/>
    <property type="molecule type" value="Genomic_DNA"/>
</dbReference>
<keyword evidence="2" id="KW-0695">RNA-directed DNA polymerase</keyword>
<dbReference type="GO" id="GO:0003676">
    <property type="term" value="F:nucleic acid binding"/>
    <property type="evidence" value="ECO:0007669"/>
    <property type="project" value="InterPro"/>
</dbReference>
<dbReference type="PANTHER" id="PTHR46387">
    <property type="entry name" value="POLYNUCLEOTIDYL TRANSFERASE, RIBONUCLEASE H-LIKE SUPERFAMILY PROTEIN"/>
    <property type="match status" value="1"/>
</dbReference>
<keyword evidence="2" id="KW-0808">Transferase</keyword>
<dbReference type="GO" id="GO:0004523">
    <property type="term" value="F:RNA-DNA hybrid ribonuclease activity"/>
    <property type="evidence" value="ECO:0007669"/>
    <property type="project" value="InterPro"/>
</dbReference>
<accession>A0A4S3PZS4</accession>